<dbReference type="AlphaFoldDB" id="A0A5J9U0Y8"/>
<name>A0A5J9U0Y8_9POAL</name>
<protein>
    <submittedName>
        <fullName evidence="1">Uncharacterized protein</fullName>
    </submittedName>
</protein>
<organism evidence="1 2">
    <name type="scientific">Eragrostis curvula</name>
    <name type="common">weeping love grass</name>
    <dbReference type="NCBI Taxonomy" id="38414"/>
    <lineage>
        <taxon>Eukaryota</taxon>
        <taxon>Viridiplantae</taxon>
        <taxon>Streptophyta</taxon>
        <taxon>Embryophyta</taxon>
        <taxon>Tracheophyta</taxon>
        <taxon>Spermatophyta</taxon>
        <taxon>Magnoliopsida</taxon>
        <taxon>Liliopsida</taxon>
        <taxon>Poales</taxon>
        <taxon>Poaceae</taxon>
        <taxon>PACMAD clade</taxon>
        <taxon>Chloridoideae</taxon>
        <taxon>Eragrostideae</taxon>
        <taxon>Eragrostidinae</taxon>
        <taxon>Eragrostis</taxon>
    </lineage>
</organism>
<dbReference type="Proteomes" id="UP000324897">
    <property type="component" value="Chromosome 7"/>
</dbReference>
<evidence type="ECO:0000313" key="2">
    <source>
        <dbReference type="Proteomes" id="UP000324897"/>
    </source>
</evidence>
<dbReference type="OrthoDB" id="1877257at2759"/>
<sequence length="157" mass="17410">MPIVWQSDAARKSMSELHAHVEKQKLMISESAEGKREAIRQHCFSLEHYRSGYKELRDGMSGAEMFAYIYPYTHWSPEPTKTHPSSTHKAVEMCDDRSTQKAVEMASVESETGTSNAVGGGSSSNDSHIVIMLPNEGEGITGGTSIYVLCSRFYTDI</sequence>
<evidence type="ECO:0000313" key="1">
    <source>
        <dbReference type="EMBL" id="TVU17349.1"/>
    </source>
</evidence>
<comment type="caution">
    <text evidence="1">The sequence shown here is derived from an EMBL/GenBank/DDBJ whole genome shotgun (WGS) entry which is preliminary data.</text>
</comment>
<feature type="non-terminal residue" evidence="1">
    <location>
        <position position="1"/>
    </location>
</feature>
<gene>
    <name evidence="1" type="ORF">EJB05_33377</name>
</gene>
<reference evidence="1 2" key="1">
    <citation type="journal article" date="2019" name="Sci. Rep.">
        <title>A high-quality genome of Eragrostis curvula grass provides insights into Poaceae evolution and supports new strategies to enhance forage quality.</title>
        <authorList>
            <person name="Carballo J."/>
            <person name="Santos B.A.C.M."/>
            <person name="Zappacosta D."/>
            <person name="Garbus I."/>
            <person name="Selva J.P."/>
            <person name="Gallo C.A."/>
            <person name="Diaz A."/>
            <person name="Albertini E."/>
            <person name="Caccamo M."/>
            <person name="Echenique V."/>
        </authorList>
    </citation>
    <scope>NUCLEOTIDE SEQUENCE [LARGE SCALE GENOMIC DNA]</scope>
    <source>
        <strain evidence="2">cv. Victoria</strain>
        <tissue evidence="1">Leaf</tissue>
    </source>
</reference>
<proteinExistence type="predicted"/>
<dbReference type="EMBL" id="RWGY01000029">
    <property type="protein sequence ID" value="TVU17349.1"/>
    <property type="molecule type" value="Genomic_DNA"/>
</dbReference>
<accession>A0A5J9U0Y8</accession>
<dbReference type="Gramene" id="TVU17349">
    <property type="protein sequence ID" value="TVU17349"/>
    <property type="gene ID" value="EJB05_33377"/>
</dbReference>
<keyword evidence="2" id="KW-1185">Reference proteome</keyword>